<sequence length="128" mass="13897">MFSPAKTIVVLLVSLVLAAALLTLPTGDALPRQMRFTYNLFYSVVFGWAFYVPFVAAYAAAARRWQLTPWSAPGLGLVLAAGVTSPVWASPSFPAFSGVRFFDGLGWAVGGACYALLHHFWIVPSRSR</sequence>
<protein>
    <submittedName>
        <fullName evidence="2">Uncharacterized protein</fullName>
    </submittedName>
</protein>
<evidence type="ECO:0000313" key="2">
    <source>
        <dbReference type="EMBL" id="MFC7668486.1"/>
    </source>
</evidence>
<keyword evidence="1" id="KW-0472">Membrane</keyword>
<feature type="transmembrane region" description="Helical" evidence="1">
    <location>
        <begin position="101"/>
        <end position="123"/>
    </location>
</feature>
<reference evidence="3" key="1">
    <citation type="journal article" date="2019" name="Int. J. Syst. Evol. Microbiol.">
        <title>The Global Catalogue of Microorganisms (GCM) 10K type strain sequencing project: providing services to taxonomists for standard genome sequencing and annotation.</title>
        <authorList>
            <consortium name="The Broad Institute Genomics Platform"/>
            <consortium name="The Broad Institute Genome Sequencing Center for Infectious Disease"/>
            <person name="Wu L."/>
            <person name="Ma J."/>
        </authorList>
    </citation>
    <scope>NUCLEOTIDE SEQUENCE [LARGE SCALE GENOMIC DNA]</scope>
    <source>
        <strain evidence="3">JCM 19635</strain>
    </source>
</reference>
<keyword evidence="1" id="KW-1133">Transmembrane helix</keyword>
<evidence type="ECO:0000256" key="1">
    <source>
        <dbReference type="SAM" id="Phobius"/>
    </source>
</evidence>
<keyword evidence="3" id="KW-1185">Reference proteome</keyword>
<name>A0ABW2U8R3_9BACT</name>
<dbReference type="RefSeq" id="WP_380203834.1">
    <property type="nucleotide sequence ID" value="NZ_JBHTEK010000001.1"/>
</dbReference>
<organism evidence="2 3">
    <name type="scientific">Hymenobacter humi</name>
    <dbReference type="NCBI Taxonomy" id="1411620"/>
    <lineage>
        <taxon>Bacteria</taxon>
        <taxon>Pseudomonadati</taxon>
        <taxon>Bacteroidota</taxon>
        <taxon>Cytophagia</taxon>
        <taxon>Cytophagales</taxon>
        <taxon>Hymenobacteraceae</taxon>
        <taxon>Hymenobacter</taxon>
    </lineage>
</organism>
<evidence type="ECO:0000313" key="3">
    <source>
        <dbReference type="Proteomes" id="UP001596513"/>
    </source>
</evidence>
<feature type="transmembrane region" description="Helical" evidence="1">
    <location>
        <begin position="72"/>
        <end position="89"/>
    </location>
</feature>
<accession>A0ABW2U8R3</accession>
<keyword evidence="1" id="KW-0812">Transmembrane</keyword>
<proteinExistence type="predicted"/>
<gene>
    <name evidence="2" type="ORF">ACFQT0_14725</name>
</gene>
<dbReference type="EMBL" id="JBHTEK010000001">
    <property type="protein sequence ID" value="MFC7668486.1"/>
    <property type="molecule type" value="Genomic_DNA"/>
</dbReference>
<comment type="caution">
    <text evidence="2">The sequence shown here is derived from an EMBL/GenBank/DDBJ whole genome shotgun (WGS) entry which is preliminary data.</text>
</comment>
<dbReference type="Proteomes" id="UP001596513">
    <property type="component" value="Unassembled WGS sequence"/>
</dbReference>
<feature type="transmembrane region" description="Helical" evidence="1">
    <location>
        <begin position="39"/>
        <end position="60"/>
    </location>
</feature>